<sequence length="605" mass="68118">MANKRKPEGKSPAPAAPTAETTAPLDLRRPASTPKPKPKSKPAAPVAVPQRQEEDVVSAVIYSFFHVYFAALHGALSQLMLGPVYGSLVASDQHRRILSTGLLFGFMLKPVFPQIKVPKLKLFLPLVPFYIPLMQKQLFRYSMYLGATNGPVVTEFLSLFPFVFLSALCASEELSSLRVFREQSFLNLIPAVGAYFAVISAEPIITEYLTSFAQYSDYLTRVWIYVGSSAVGLSQTVPRIAMTALPAIWYNLQYNPHLQWTRTTQGLSADLQTLNWTLLDRKESITGYVSVLENTSPAFRILRCDHSLLGGEWILNDQMRAEGVTGTEPIYAVFEMLEAVRLVETMDRTKKDQDKQALVIGLGIGTAPKALSAHGVDTTIVELDPAVYHYAVKYFDLPTNITAHIQDAVTWTNTKAMDVTYRNKYDFVLHDVFTGGAEPLALFTQSFIVNLRNLLSVDGVIAINYAGDISVQPTKQILNTINTVFNGRCRIFRDLVPEDPEADTNNFTNMVVFCLHPNSKNDKKLPVFRRALEADYLSSLSRKQHLEPDARNELRFPTAQEMEGEKIKILTEKDIEGFRERQLESAKRHWRIMRDVMPSVVWELW</sequence>
<keyword evidence="4" id="KW-1185">Reference proteome</keyword>
<feature type="transmembrane region" description="Helical" evidence="2">
    <location>
        <begin position="144"/>
        <end position="168"/>
    </location>
</feature>
<feature type="compositionally biased region" description="Low complexity" evidence="1">
    <location>
        <begin position="12"/>
        <end position="34"/>
    </location>
</feature>
<dbReference type="InParanoid" id="A0A2K1QVG8"/>
<evidence type="ECO:0000256" key="2">
    <source>
        <dbReference type="SAM" id="Phobius"/>
    </source>
</evidence>
<dbReference type="Proteomes" id="UP000243797">
    <property type="component" value="Unassembled WGS sequence"/>
</dbReference>
<feature type="region of interest" description="Disordered" evidence="1">
    <location>
        <begin position="1"/>
        <end position="48"/>
    </location>
</feature>
<keyword evidence="2" id="KW-0812">Transmembrane</keyword>
<evidence type="ECO:0000313" key="4">
    <source>
        <dbReference type="Proteomes" id="UP000243797"/>
    </source>
</evidence>
<dbReference type="SUPFAM" id="SSF53335">
    <property type="entry name" value="S-adenosyl-L-methionine-dependent methyltransferases"/>
    <property type="match status" value="1"/>
</dbReference>
<dbReference type="Pfam" id="PF01564">
    <property type="entry name" value="Spermine_synth"/>
    <property type="match status" value="1"/>
</dbReference>
<organism evidence="3 4">
    <name type="scientific">Sphaceloma murrayae</name>
    <dbReference type="NCBI Taxonomy" id="2082308"/>
    <lineage>
        <taxon>Eukaryota</taxon>
        <taxon>Fungi</taxon>
        <taxon>Dikarya</taxon>
        <taxon>Ascomycota</taxon>
        <taxon>Pezizomycotina</taxon>
        <taxon>Dothideomycetes</taxon>
        <taxon>Dothideomycetidae</taxon>
        <taxon>Myriangiales</taxon>
        <taxon>Elsinoaceae</taxon>
        <taxon>Sphaceloma</taxon>
    </lineage>
</organism>
<dbReference type="InterPro" id="IPR029063">
    <property type="entry name" value="SAM-dependent_MTases_sf"/>
</dbReference>
<protein>
    <submittedName>
        <fullName evidence="3">Uncharacterized protein</fullName>
    </submittedName>
</protein>
<feature type="transmembrane region" description="Helical" evidence="2">
    <location>
        <begin position="56"/>
        <end position="76"/>
    </location>
</feature>
<comment type="caution">
    <text evidence="3">The sequence shown here is derived from an EMBL/GenBank/DDBJ whole genome shotgun (WGS) entry which is preliminary data.</text>
</comment>
<dbReference type="Gene3D" id="3.40.50.150">
    <property type="entry name" value="Vaccinia Virus protein VP39"/>
    <property type="match status" value="1"/>
</dbReference>
<proteinExistence type="predicted"/>
<name>A0A2K1QVG8_9PEZI</name>
<dbReference type="OrthoDB" id="2016285at2759"/>
<evidence type="ECO:0000313" key="3">
    <source>
        <dbReference type="EMBL" id="PNS19056.1"/>
    </source>
</evidence>
<dbReference type="NCBIfam" id="NF037959">
    <property type="entry name" value="MFS_SpdSyn"/>
    <property type="match status" value="1"/>
</dbReference>
<evidence type="ECO:0000256" key="1">
    <source>
        <dbReference type="SAM" id="MobiDB-lite"/>
    </source>
</evidence>
<keyword evidence="2" id="KW-0472">Membrane</keyword>
<keyword evidence="2" id="KW-1133">Transmembrane helix</keyword>
<dbReference type="EMBL" id="NKHZ01000033">
    <property type="protein sequence ID" value="PNS19056.1"/>
    <property type="molecule type" value="Genomic_DNA"/>
</dbReference>
<dbReference type="AlphaFoldDB" id="A0A2K1QVG8"/>
<gene>
    <name evidence="3" type="ORF">CAC42_1792</name>
</gene>
<accession>A0A2K1QVG8</accession>
<reference evidence="3 4" key="1">
    <citation type="submission" date="2017-06" db="EMBL/GenBank/DDBJ databases">
        <title>Draft genome sequence of a variant of Elsinoe murrayae.</title>
        <authorList>
            <person name="Cheng Q."/>
        </authorList>
    </citation>
    <scope>NUCLEOTIDE SEQUENCE [LARGE SCALE GENOMIC DNA]</scope>
    <source>
        <strain evidence="3 4">CQ-2017a</strain>
    </source>
</reference>